<accession>A0A1X0D429</accession>
<feature type="region of interest" description="Disordered" evidence="2">
    <location>
        <begin position="1"/>
        <end position="24"/>
    </location>
</feature>
<dbReference type="OrthoDB" id="849313at2"/>
<reference evidence="3 4" key="1">
    <citation type="submission" date="2017-02" db="EMBL/GenBank/DDBJ databases">
        <title>The new phylogeny of genus Mycobacterium.</title>
        <authorList>
            <person name="Tortoli E."/>
            <person name="Trovato A."/>
            <person name="Cirillo D.M."/>
        </authorList>
    </citation>
    <scope>NUCLEOTIDE SEQUENCE [LARGE SCALE GENOMIC DNA]</scope>
    <source>
        <strain evidence="3 4">FI-09383</strain>
    </source>
</reference>
<keyword evidence="3" id="KW-0418">Kinase</keyword>
<protein>
    <submittedName>
        <fullName evidence="3">Polyphosphate glucokinase</fullName>
    </submittedName>
</protein>
<proteinExistence type="inferred from homology"/>
<comment type="caution">
    <text evidence="3">The sequence shown here is derived from an EMBL/GenBank/DDBJ whole genome shotgun (WGS) entry which is preliminary data.</text>
</comment>
<gene>
    <name evidence="3" type="ORF">BST23_10505</name>
</gene>
<comment type="similarity">
    <text evidence="1">Belongs to the ROK (NagC/XylR) family.</text>
</comment>
<evidence type="ECO:0000313" key="4">
    <source>
        <dbReference type="Proteomes" id="UP000192772"/>
    </source>
</evidence>
<dbReference type="NCBIfam" id="NF045942">
    <property type="entry name" value="PolPhglucPhase"/>
    <property type="match status" value="1"/>
</dbReference>
<dbReference type="GO" id="GO:0016301">
    <property type="term" value="F:kinase activity"/>
    <property type="evidence" value="ECO:0007669"/>
    <property type="project" value="UniProtKB-KW"/>
</dbReference>
<dbReference type="InterPro" id="IPR000600">
    <property type="entry name" value="ROK"/>
</dbReference>
<keyword evidence="3" id="KW-0808">Transferase</keyword>
<dbReference type="AlphaFoldDB" id="A0A1X0D429"/>
<sequence length="269" mass="27970">MTATDSPPTDASTNGGKPRRGFGVDVGGSGVKGGIVDLDTGTLIGERFKLATPQPATPDAVAKTIAAVVREFGWTERVGVTYPGVVVDGIVHTAANVDKAWIGVNARDVITAHLDGQPVTVLNDADAAGLAEEKYGAGRDNTGVIVLLTFGTGIGSAVIHNGALLPNTEFGHLEVGGKEAEHRAASSVKEKKGWSYERWTREVTKVLVAIENAIWPDLFIAGGGISRKADKWIPLLQNRTPVVAASLRNTAGIVGAAMAAEVDVTTTVE</sequence>
<dbReference type="PANTHER" id="PTHR18964:SF146">
    <property type="entry name" value="POLYPHOSPHATE GLUCOKINASE"/>
    <property type="match status" value="1"/>
</dbReference>
<evidence type="ECO:0000313" key="3">
    <source>
        <dbReference type="EMBL" id="ORA66510.1"/>
    </source>
</evidence>
<dbReference type="RefSeq" id="WP_083042900.1">
    <property type="nucleotide sequence ID" value="NZ_MVHP01000009.1"/>
</dbReference>
<feature type="compositionally biased region" description="Polar residues" evidence="2">
    <location>
        <begin position="1"/>
        <end position="15"/>
    </location>
</feature>
<dbReference type="SUPFAM" id="SSF53067">
    <property type="entry name" value="Actin-like ATPase domain"/>
    <property type="match status" value="1"/>
</dbReference>
<dbReference type="Proteomes" id="UP000192772">
    <property type="component" value="Unassembled WGS sequence"/>
</dbReference>
<dbReference type="Pfam" id="PF00480">
    <property type="entry name" value="ROK"/>
    <property type="match status" value="1"/>
</dbReference>
<dbReference type="Gene3D" id="3.30.420.40">
    <property type="match status" value="2"/>
</dbReference>
<dbReference type="PANTHER" id="PTHR18964">
    <property type="entry name" value="ROK (REPRESSOR, ORF, KINASE) FAMILY"/>
    <property type="match status" value="1"/>
</dbReference>
<organism evidence="3 4">
    <name type="scientific">Mycolicibacterium elephantis</name>
    <dbReference type="NCBI Taxonomy" id="81858"/>
    <lineage>
        <taxon>Bacteria</taxon>
        <taxon>Bacillati</taxon>
        <taxon>Actinomycetota</taxon>
        <taxon>Actinomycetes</taxon>
        <taxon>Mycobacteriales</taxon>
        <taxon>Mycobacteriaceae</taxon>
        <taxon>Mycolicibacterium</taxon>
    </lineage>
</organism>
<dbReference type="InterPro" id="IPR043129">
    <property type="entry name" value="ATPase_NBD"/>
</dbReference>
<dbReference type="STRING" id="81858.BST23_10505"/>
<evidence type="ECO:0000256" key="1">
    <source>
        <dbReference type="ARBA" id="ARBA00006479"/>
    </source>
</evidence>
<name>A0A1X0D429_9MYCO</name>
<dbReference type="EMBL" id="MVHP01000009">
    <property type="protein sequence ID" value="ORA66510.1"/>
    <property type="molecule type" value="Genomic_DNA"/>
</dbReference>
<evidence type="ECO:0000256" key="2">
    <source>
        <dbReference type="SAM" id="MobiDB-lite"/>
    </source>
</evidence>
<dbReference type="CDD" id="cd24058">
    <property type="entry name" value="ASKHA_NBD_ROK_PPGK"/>
    <property type="match status" value="1"/>
</dbReference>